<dbReference type="PANTHER" id="PTHR22951:SF75">
    <property type="entry name" value="CLATHRIN COAT ASSEMBLY PROTEIN AP180"/>
    <property type="match status" value="1"/>
</dbReference>
<sequence length="821" mass="91816">MPCKLNKAIGAVKDHTSISLAKVVNTNSASLEVAVLKATTHDQSTIHDRYVQEILKTVSSNQLFARIAARSIAKRLGKTKSWVVALKCLMLVLRIVQDGDPFFPKEVLHAMNQKAKTLNLPTFRDDTNSSPCDYTVFVESFESYLEERLDCFLTGKLQRRVTSKEKQVMNPRSRGVSQQIQSVQHMKPPMLLDRISSWQRLLDNVIATKPTGAAKRNQLVLVALYAVVEESFDLYRDISNGLGFVLDGFFHMQHQSCVSTIEYCVKASIQFEDLSIFYESCKGMAVGKTSDYPNVHGISEELLQTLKEFVKHQASFPLKSPSLKSPQLLRIVSTAAKDLSIPEEPDSSARVSRASSMTLEDLIKQHQEEDESVAAMRASFSIGNFSELSRKQFDEQEIDFISFDEWPNVENNNNNNIALAQKCTETYSYSANALKGALPPSQNLSNDQSFFDDWTKQGSKTGVTGVSFSNSLFQEDHRNDQLASQNGAHSGLFSNGWFQEDQLASQNGATDVSFPSNWLQGDHANDQQASANGVSFPNSWLQDDNRINRQASENGPNGVSFPNSWLQEDNRIDQQASQNGAMGNSYINDWLQQQLQHDQASNNEADGHSCFDDWLKEDKNLDHNSHQQLVTFDYNVCFDDWLQGNQITKPAQQTQNSAPNWSNNNGANENWEIVLVETTVRTSQPSQRLVNGIEPNHLFDQKHIVPQRQYNPFLEDETDMSVSIAATTGDNVADFSDGFSMVPVFQATPTFFAQSFNEITAAPTFQAVPRSGPQNLNGTTTAAFGDSEADNPFSPWPSVKSSNNLSVDQQNILLQQQFWLQ</sequence>
<dbReference type="Gene3D" id="1.20.58.150">
    <property type="entry name" value="ANTH domain"/>
    <property type="match status" value="1"/>
</dbReference>
<evidence type="ECO:0000256" key="3">
    <source>
        <dbReference type="ARBA" id="ARBA00004600"/>
    </source>
</evidence>
<dbReference type="Pfam" id="PF07651">
    <property type="entry name" value="ANTH"/>
    <property type="match status" value="1"/>
</dbReference>
<keyword evidence="6" id="KW-0472">Membrane</keyword>
<gene>
    <name evidence="11" type="ORF">F3Y22_tig00111621pilonHSYRG00545</name>
</gene>
<evidence type="ECO:0000313" key="11">
    <source>
        <dbReference type="EMBL" id="KAE8676327.1"/>
    </source>
</evidence>
<dbReference type="PROSITE" id="PS50942">
    <property type="entry name" value="ENTH"/>
    <property type="match status" value="1"/>
</dbReference>
<evidence type="ECO:0000256" key="5">
    <source>
        <dbReference type="ARBA" id="ARBA00023034"/>
    </source>
</evidence>
<evidence type="ECO:0000256" key="6">
    <source>
        <dbReference type="ARBA" id="ARBA00023136"/>
    </source>
</evidence>
<dbReference type="GO" id="GO:0072583">
    <property type="term" value="P:clathrin-dependent endocytosis"/>
    <property type="evidence" value="ECO:0007669"/>
    <property type="project" value="InterPro"/>
</dbReference>
<evidence type="ECO:0000259" key="10">
    <source>
        <dbReference type="PROSITE" id="PS50942"/>
    </source>
</evidence>
<proteinExistence type="predicted"/>
<dbReference type="Gene3D" id="1.25.40.90">
    <property type="match status" value="1"/>
</dbReference>
<name>A0A6A2YII3_HIBSY</name>
<dbReference type="GO" id="GO:0005794">
    <property type="term" value="C:Golgi apparatus"/>
    <property type="evidence" value="ECO:0007669"/>
    <property type="project" value="UniProtKB-SubCell"/>
</dbReference>
<protein>
    <submittedName>
        <fullName evidence="11">AP180 protein</fullName>
    </submittedName>
</protein>
<evidence type="ECO:0000256" key="2">
    <source>
        <dbReference type="ARBA" id="ARBA00004555"/>
    </source>
</evidence>
<dbReference type="Proteomes" id="UP000436088">
    <property type="component" value="Unassembled WGS sequence"/>
</dbReference>
<keyword evidence="8" id="KW-0968">Cytoplasmic vesicle</keyword>
<dbReference type="SUPFAM" id="SSF89009">
    <property type="entry name" value="GAT-like domain"/>
    <property type="match status" value="1"/>
</dbReference>
<dbReference type="EMBL" id="VEPZ02001387">
    <property type="protein sequence ID" value="KAE8676327.1"/>
    <property type="molecule type" value="Genomic_DNA"/>
</dbReference>
<evidence type="ECO:0000313" key="12">
    <source>
        <dbReference type="Proteomes" id="UP000436088"/>
    </source>
</evidence>
<evidence type="ECO:0000256" key="7">
    <source>
        <dbReference type="ARBA" id="ARBA00023176"/>
    </source>
</evidence>
<evidence type="ECO:0000256" key="4">
    <source>
        <dbReference type="ARBA" id="ARBA00022583"/>
    </source>
</evidence>
<dbReference type="GO" id="GO:0032050">
    <property type="term" value="F:clathrin heavy chain binding"/>
    <property type="evidence" value="ECO:0007669"/>
    <property type="project" value="TreeGrafter"/>
</dbReference>
<evidence type="ECO:0000256" key="9">
    <source>
        <dbReference type="SAM" id="MobiDB-lite"/>
    </source>
</evidence>
<dbReference type="GO" id="GO:0005546">
    <property type="term" value="F:phosphatidylinositol-4,5-bisphosphate binding"/>
    <property type="evidence" value="ECO:0007669"/>
    <property type="project" value="TreeGrafter"/>
</dbReference>
<dbReference type="CDD" id="cd16987">
    <property type="entry name" value="ANTH_N_AP180_plant"/>
    <property type="match status" value="1"/>
</dbReference>
<dbReference type="GO" id="GO:0005545">
    <property type="term" value="F:1-phosphatidylinositol binding"/>
    <property type="evidence" value="ECO:0007669"/>
    <property type="project" value="InterPro"/>
</dbReference>
<comment type="caution">
    <text evidence="11">The sequence shown here is derived from an EMBL/GenBank/DDBJ whole genome shotgun (WGS) entry which is preliminary data.</text>
</comment>
<keyword evidence="7" id="KW-0168">Coated pit</keyword>
<keyword evidence="5" id="KW-0333">Golgi apparatus</keyword>
<dbReference type="FunFam" id="1.20.58.150:FF:000005">
    <property type="entry name" value="putative clathrin assembly protein At2g25430"/>
    <property type="match status" value="1"/>
</dbReference>
<dbReference type="GO" id="GO:0030136">
    <property type="term" value="C:clathrin-coated vesicle"/>
    <property type="evidence" value="ECO:0007669"/>
    <property type="project" value="UniProtKB-SubCell"/>
</dbReference>
<dbReference type="SMART" id="SM00273">
    <property type="entry name" value="ENTH"/>
    <property type="match status" value="1"/>
</dbReference>
<feature type="region of interest" description="Disordered" evidence="9">
    <location>
        <begin position="514"/>
        <end position="541"/>
    </location>
</feature>
<dbReference type="SUPFAM" id="SSF48464">
    <property type="entry name" value="ENTH/VHS domain"/>
    <property type="match status" value="1"/>
</dbReference>
<accession>A0A6A2YII3</accession>
<dbReference type="InterPro" id="IPR045192">
    <property type="entry name" value="AP180-like"/>
</dbReference>
<dbReference type="InterPro" id="IPR011417">
    <property type="entry name" value="ANTH_dom"/>
</dbReference>
<evidence type="ECO:0000256" key="8">
    <source>
        <dbReference type="ARBA" id="ARBA00023329"/>
    </source>
</evidence>
<organism evidence="11 12">
    <name type="scientific">Hibiscus syriacus</name>
    <name type="common">Rose of Sharon</name>
    <dbReference type="NCBI Taxonomy" id="106335"/>
    <lineage>
        <taxon>Eukaryota</taxon>
        <taxon>Viridiplantae</taxon>
        <taxon>Streptophyta</taxon>
        <taxon>Embryophyta</taxon>
        <taxon>Tracheophyta</taxon>
        <taxon>Spermatophyta</taxon>
        <taxon>Magnoliopsida</taxon>
        <taxon>eudicotyledons</taxon>
        <taxon>Gunneridae</taxon>
        <taxon>Pentapetalae</taxon>
        <taxon>rosids</taxon>
        <taxon>malvids</taxon>
        <taxon>Malvales</taxon>
        <taxon>Malvaceae</taxon>
        <taxon>Malvoideae</taxon>
        <taxon>Hibiscus</taxon>
    </lineage>
</organism>
<dbReference type="GO" id="GO:0005905">
    <property type="term" value="C:clathrin-coated pit"/>
    <property type="evidence" value="ECO:0007669"/>
    <property type="project" value="UniProtKB-SubCell"/>
</dbReference>
<comment type="subcellular location">
    <subcellularLocation>
        <location evidence="1">Cytoplasmic vesicle</location>
        <location evidence="1">Clathrin-coated vesicle</location>
    </subcellularLocation>
    <subcellularLocation>
        <location evidence="2">Golgi apparatus</location>
    </subcellularLocation>
    <subcellularLocation>
        <location evidence="3">Membrane</location>
        <location evidence="3">Clathrin-coated pit</location>
    </subcellularLocation>
</comment>
<dbReference type="InterPro" id="IPR014712">
    <property type="entry name" value="ANTH_dom_sf"/>
</dbReference>
<feature type="domain" description="ENTH" evidence="10">
    <location>
        <begin position="23"/>
        <end position="159"/>
    </location>
</feature>
<dbReference type="PANTHER" id="PTHR22951">
    <property type="entry name" value="CLATHRIN ASSEMBLY PROTEIN"/>
    <property type="match status" value="1"/>
</dbReference>
<dbReference type="InterPro" id="IPR008942">
    <property type="entry name" value="ENTH_VHS"/>
</dbReference>
<keyword evidence="4" id="KW-0254">Endocytosis</keyword>
<dbReference type="GO" id="GO:0006900">
    <property type="term" value="P:vesicle budding from membrane"/>
    <property type="evidence" value="ECO:0007669"/>
    <property type="project" value="TreeGrafter"/>
</dbReference>
<dbReference type="InterPro" id="IPR013809">
    <property type="entry name" value="ENTH"/>
</dbReference>
<evidence type="ECO:0000256" key="1">
    <source>
        <dbReference type="ARBA" id="ARBA00004132"/>
    </source>
</evidence>
<feature type="compositionally biased region" description="Polar residues" evidence="9">
    <location>
        <begin position="526"/>
        <end position="541"/>
    </location>
</feature>
<dbReference type="InterPro" id="IPR048050">
    <property type="entry name" value="ANTH_N_plant"/>
</dbReference>
<feature type="compositionally biased region" description="Polar residues" evidence="9">
    <location>
        <begin position="772"/>
        <end position="782"/>
    </location>
</feature>
<keyword evidence="12" id="KW-1185">Reference proteome</keyword>
<feature type="region of interest" description="Disordered" evidence="9">
    <location>
        <begin position="767"/>
        <end position="801"/>
    </location>
</feature>
<dbReference type="GO" id="GO:0000149">
    <property type="term" value="F:SNARE binding"/>
    <property type="evidence" value="ECO:0007669"/>
    <property type="project" value="TreeGrafter"/>
</dbReference>
<reference evidence="11" key="1">
    <citation type="submission" date="2019-09" db="EMBL/GenBank/DDBJ databases">
        <title>Draft genome information of white flower Hibiscus syriacus.</title>
        <authorList>
            <person name="Kim Y.-M."/>
        </authorList>
    </citation>
    <scope>NUCLEOTIDE SEQUENCE [LARGE SCALE GENOMIC DNA]</scope>
    <source>
        <strain evidence="11">YM2019G1</strain>
    </source>
</reference>
<dbReference type="GO" id="GO:0048268">
    <property type="term" value="P:clathrin coat assembly"/>
    <property type="evidence" value="ECO:0007669"/>
    <property type="project" value="InterPro"/>
</dbReference>
<dbReference type="AlphaFoldDB" id="A0A6A2YII3"/>